<name>A0A7X0RRI4_9BACL</name>
<reference evidence="2 3" key="1">
    <citation type="submission" date="2020-08" db="EMBL/GenBank/DDBJ databases">
        <title>Cohnella phylogeny.</title>
        <authorList>
            <person name="Dunlap C."/>
        </authorList>
    </citation>
    <scope>NUCLEOTIDE SEQUENCE [LARGE SCALE GENOMIC DNA]</scope>
    <source>
        <strain evidence="2 3">DSM 28246</strain>
    </source>
</reference>
<dbReference type="SUPFAM" id="SSF52266">
    <property type="entry name" value="SGNH hydrolase"/>
    <property type="match status" value="1"/>
</dbReference>
<dbReference type="Gene3D" id="3.40.50.1110">
    <property type="entry name" value="SGNH hydrolase"/>
    <property type="match status" value="1"/>
</dbReference>
<proteinExistence type="predicted"/>
<accession>A0A7X0RRI4</accession>
<feature type="domain" description="SGNH hydrolase-type esterase" evidence="1">
    <location>
        <begin position="6"/>
        <end position="202"/>
    </location>
</feature>
<evidence type="ECO:0000313" key="2">
    <source>
        <dbReference type="EMBL" id="MBB6672215.1"/>
    </source>
</evidence>
<dbReference type="CDD" id="cd00229">
    <property type="entry name" value="SGNH_hydrolase"/>
    <property type="match status" value="1"/>
</dbReference>
<keyword evidence="3" id="KW-1185">Reference proteome</keyword>
<organism evidence="2 3">
    <name type="scientific">Cohnella nanjingensis</name>
    <dbReference type="NCBI Taxonomy" id="1387779"/>
    <lineage>
        <taxon>Bacteria</taxon>
        <taxon>Bacillati</taxon>
        <taxon>Bacillota</taxon>
        <taxon>Bacilli</taxon>
        <taxon>Bacillales</taxon>
        <taxon>Paenibacillaceae</taxon>
        <taxon>Cohnella</taxon>
    </lineage>
</organism>
<dbReference type="Proteomes" id="UP000547209">
    <property type="component" value="Unassembled WGS sequence"/>
</dbReference>
<comment type="caution">
    <text evidence="2">The sequence shown here is derived from an EMBL/GenBank/DDBJ whole genome shotgun (WGS) entry which is preliminary data.</text>
</comment>
<dbReference type="InterPro" id="IPR036514">
    <property type="entry name" value="SGNH_hydro_sf"/>
</dbReference>
<dbReference type="RefSeq" id="WP_185143683.1">
    <property type="nucleotide sequence ID" value="NZ_JACJVP010000025.1"/>
</dbReference>
<protein>
    <submittedName>
        <fullName evidence="2">SGNH/GDSL hydrolase family protein</fullName>
    </submittedName>
</protein>
<dbReference type="InterPro" id="IPR013830">
    <property type="entry name" value="SGNH_hydro"/>
</dbReference>
<evidence type="ECO:0000259" key="1">
    <source>
        <dbReference type="Pfam" id="PF13472"/>
    </source>
</evidence>
<dbReference type="EMBL" id="JACJVP010000025">
    <property type="protein sequence ID" value="MBB6672215.1"/>
    <property type="molecule type" value="Genomic_DNA"/>
</dbReference>
<dbReference type="Pfam" id="PF13472">
    <property type="entry name" value="Lipase_GDSL_2"/>
    <property type="match status" value="1"/>
</dbReference>
<evidence type="ECO:0000313" key="3">
    <source>
        <dbReference type="Proteomes" id="UP000547209"/>
    </source>
</evidence>
<sequence>MIVYTAMGDSITHGLGATCPAQAYPQRIAGMLRSRHRHACSQVVANSGWTSTDLLHALLDLDPIQLRNSTATSVWVGGDNLVLAGLSMLSGADKRMIPDMLSRYQRDLTVMIKTIRRVSRTTIVLCTQYNPFPKSAIAAEAIAALNGVTMQAARHHHVILAPAHRWFEGRQPQLIAGYRSGRLEDAQGRSLPVHPNDLGHQVIAQGLMPFMMNQ</sequence>
<dbReference type="GO" id="GO:0016787">
    <property type="term" value="F:hydrolase activity"/>
    <property type="evidence" value="ECO:0007669"/>
    <property type="project" value="UniProtKB-KW"/>
</dbReference>
<keyword evidence="2" id="KW-0378">Hydrolase</keyword>
<dbReference type="AlphaFoldDB" id="A0A7X0RRI4"/>
<gene>
    <name evidence="2" type="ORF">H7C19_16160</name>
</gene>